<comment type="activity regulation">
    <text evidence="3">The C-terminus inhibits activity; it has to move for the enzyme to be active. Activated by lipid-binding, which occurs via the C-terminus.</text>
</comment>
<feature type="binding site" evidence="3">
    <location>
        <begin position="442"/>
        <end position="444"/>
    </location>
    <ligand>
        <name>thiamine diphosphate</name>
        <dbReference type="ChEBI" id="CHEBI:58937"/>
    </ligand>
</feature>
<dbReference type="FunFam" id="3.40.50.1220:FF:000013">
    <property type="entry name" value="Pyruvate dehydrogenase [ubiquinone]"/>
    <property type="match status" value="1"/>
</dbReference>
<keyword evidence="3" id="KW-1003">Cell membrane</keyword>
<dbReference type="GO" id="GO:0048039">
    <property type="term" value="F:ubiquinone binding"/>
    <property type="evidence" value="ECO:0007669"/>
    <property type="project" value="UniProtKB-UniRule"/>
</dbReference>
<dbReference type="InterPro" id="IPR011766">
    <property type="entry name" value="TPP_enzyme_TPP-bd"/>
</dbReference>
<dbReference type="Gene3D" id="3.40.50.1220">
    <property type="entry name" value="TPP-binding domain"/>
    <property type="match status" value="1"/>
</dbReference>
<feature type="domain" description="Thiamine pyrophosphate enzyme central" evidence="5">
    <location>
        <begin position="198"/>
        <end position="325"/>
    </location>
</feature>
<dbReference type="GO" id="GO:0000287">
    <property type="term" value="F:magnesium ion binding"/>
    <property type="evidence" value="ECO:0007669"/>
    <property type="project" value="UniProtKB-UniRule"/>
</dbReference>
<dbReference type="RefSeq" id="WP_048462776.1">
    <property type="nucleotide sequence ID" value="NZ_JBNTQU010000009.1"/>
</dbReference>
<comment type="function">
    <text evidence="3">A peripheral cell membrane enzyme that catalyzes the oxidative decarboxylation of pyruvate to form acetate and CO(2). It channels electrons from the cytoplasm to the respiratory chain at the cell membrane via ubiquinone.</text>
</comment>
<comment type="subunit">
    <text evidence="3">Homotetramer.</text>
</comment>
<comment type="catalytic activity">
    <reaction evidence="3">
        <text>a ubiquinone + pyruvate + H2O = a ubiquinol + acetate + CO2</text>
        <dbReference type="Rhea" id="RHEA:27405"/>
        <dbReference type="Rhea" id="RHEA-COMP:9565"/>
        <dbReference type="Rhea" id="RHEA-COMP:9566"/>
        <dbReference type="ChEBI" id="CHEBI:15361"/>
        <dbReference type="ChEBI" id="CHEBI:15377"/>
        <dbReference type="ChEBI" id="CHEBI:16389"/>
        <dbReference type="ChEBI" id="CHEBI:16526"/>
        <dbReference type="ChEBI" id="CHEBI:17976"/>
        <dbReference type="ChEBI" id="CHEBI:30089"/>
        <dbReference type="EC" id="1.2.5.1"/>
    </reaction>
</comment>
<dbReference type="EC" id="1.2.5.1" evidence="3"/>
<evidence type="ECO:0000313" key="9">
    <source>
        <dbReference type="Proteomes" id="UP000035929"/>
    </source>
</evidence>
<dbReference type="InterPro" id="IPR047211">
    <property type="entry name" value="POXB-like"/>
</dbReference>
<keyword evidence="3" id="KW-0446">Lipid-binding</keyword>
<keyword evidence="3" id="KW-0479">Metal-binding</keyword>
<feature type="binding site" evidence="3">
    <location>
        <position position="55"/>
    </location>
    <ligand>
        <name>thiamine diphosphate</name>
        <dbReference type="ChEBI" id="CHEBI:58937"/>
    </ligand>
</feature>
<evidence type="ECO:0000256" key="3">
    <source>
        <dbReference type="HAMAP-Rule" id="MF_00850"/>
    </source>
</evidence>
<evidence type="ECO:0000256" key="4">
    <source>
        <dbReference type="RuleBase" id="RU362132"/>
    </source>
</evidence>
<keyword evidence="3" id="KW-0560">Oxidoreductase</keyword>
<gene>
    <name evidence="3" type="primary">poxB</name>
    <name evidence="8" type="ORF">VP06_05280</name>
</gene>
<keyword evidence="2 3" id="KW-0786">Thiamine pyrophosphate</keyword>
<dbReference type="InterPro" id="IPR029061">
    <property type="entry name" value="THDP-binding"/>
</dbReference>
<keyword evidence="3" id="KW-0830">Ubiquinone</keyword>
<feature type="binding site" evidence="3">
    <location>
        <position position="299"/>
    </location>
    <ligand>
        <name>FAD</name>
        <dbReference type="ChEBI" id="CHEBI:57692"/>
    </ligand>
</feature>
<organism evidence="8 9">
    <name type="scientific">Methylobacterium aquaticum</name>
    <dbReference type="NCBI Taxonomy" id="270351"/>
    <lineage>
        <taxon>Bacteria</taxon>
        <taxon>Pseudomonadati</taxon>
        <taxon>Pseudomonadota</taxon>
        <taxon>Alphaproteobacteria</taxon>
        <taxon>Hyphomicrobiales</taxon>
        <taxon>Methylobacteriaceae</taxon>
        <taxon>Methylobacterium</taxon>
    </lineage>
</organism>
<dbReference type="Pfam" id="PF00205">
    <property type="entry name" value="TPP_enzyme_M"/>
    <property type="match status" value="1"/>
</dbReference>
<keyword evidence="3 8" id="KW-0670">Pyruvate</keyword>
<evidence type="ECO:0000259" key="6">
    <source>
        <dbReference type="Pfam" id="PF02775"/>
    </source>
</evidence>
<dbReference type="NCBIfam" id="NF006591">
    <property type="entry name" value="PRK09124.1"/>
    <property type="match status" value="1"/>
</dbReference>
<evidence type="ECO:0000259" key="7">
    <source>
        <dbReference type="Pfam" id="PF02776"/>
    </source>
</evidence>
<dbReference type="CDD" id="cd02014">
    <property type="entry name" value="TPP_POX"/>
    <property type="match status" value="1"/>
</dbReference>
<dbReference type="GO" id="GO:0005886">
    <property type="term" value="C:plasma membrane"/>
    <property type="evidence" value="ECO:0007669"/>
    <property type="project" value="UniProtKB-SubCell"/>
</dbReference>
<dbReference type="AlphaFoldDB" id="A0A0J6SZE4"/>
<feature type="domain" description="Thiamine pyrophosphate enzyme TPP-binding" evidence="6">
    <location>
        <begin position="388"/>
        <end position="534"/>
    </location>
</feature>
<dbReference type="GO" id="GO:0030976">
    <property type="term" value="F:thiamine pyrophosphate binding"/>
    <property type="evidence" value="ECO:0007669"/>
    <property type="project" value="UniProtKB-UniRule"/>
</dbReference>
<dbReference type="SUPFAM" id="SSF52518">
    <property type="entry name" value="Thiamin diphosphate-binding fold (THDP-binding)"/>
    <property type="match status" value="2"/>
</dbReference>
<reference evidence="8 9" key="1">
    <citation type="submission" date="2015-03" db="EMBL/GenBank/DDBJ databases">
        <title>Genome sequencing of Methylobacterium aquaticum DSM16371 type strain.</title>
        <authorList>
            <person name="Chaudhry V."/>
            <person name="Patil P.B."/>
        </authorList>
    </citation>
    <scope>NUCLEOTIDE SEQUENCE [LARGE SCALE GENOMIC DNA]</scope>
    <source>
        <strain evidence="8 9">DSM 16371</strain>
    </source>
</reference>
<feature type="binding site" evidence="3">
    <location>
        <begin position="469"/>
        <end position="475"/>
    </location>
    <ligand>
        <name>thiamine diphosphate</name>
        <dbReference type="ChEBI" id="CHEBI:58937"/>
    </ligand>
</feature>
<keyword evidence="3" id="KW-0274">FAD</keyword>
<feature type="binding site" evidence="3">
    <location>
        <begin position="415"/>
        <end position="417"/>
    </location>
    <ligand>
        <name>thiamine diphosphate</name>
        <dbReference type="ChEBI" id="CHEBI:58937"/>
    </ligand>
</feature>
<dbReference type="PROSITE" id="PS00187">
    <property type="entry name" value="TPP_ENZYMES"/>
    <property type="match status" value="1"/>
</dbReference>
<dbReference type="HAMAP" id="MF_00850">
    <property type="entry name" value="POX"/>
    <property type="match status" value="1"/>
</dbReference>
<dbReference type="InterPro" id="IPR012001">
    <property type="entry name" value="Thiamin_PyroP_enz_TPP-bd_dom"/>
</dbReference>
<dbReference type="GO" id="GO:0042867">
    <property type="term" value="P:pyruvate catabolic process"/>
    <property type="evidence" value="ECO:0007669"/>
    <property type="project" value="UniProtKB-UniRule"/>
</dbReference>
<keyword evidence="3" id="KW-0285">Flavoprotein</keyword>
<dbReference type="InterPro" id="IPR044261">
    <property type="entry name" value="Pyruvate_dehydrogenase"/>
</dbReference>
<dbReference type="InterPro" id="IPR029035">
    <property type="entry name" value="DHS-like_NAD/FAD-binding_dom"/>
</dbReference>
<accession>A0A0J6SZE4</accession>
<evidence type="ECO:0000256" key="2">
    <source>
        <dbReference type="ARBA" id="ARBA00023052"/>
    </source>
</evidence>
<comment type="subcellular location">
    <subcellularLocation>
        <location evidence="3">Cell membrane</location>
        <topology evidence="3">Peripheral membrane protein</topology>
        <orientation evidence="3">Cytoplasmic side</orientation>
    </subcellularLocation>
</comment>
<comment type="cofactor">
    <cofactor evidence="3">
        <name>FAD</name>
        <dbReference type="ChEBI" id="CHEBI:57692"/>
    </cofactor>
    <text evidence="3">Binds 1 FAD per subunit.</text>
</comment>
<dbReference type="PANTHER" id="PTHR42981">
    <property type="entry name" value="PYRUVATE DEHYDROGENASE [UBIQUINONE]"/>
    <property type="match status" value="1"/>
</dbReference>
<dbReference type="InterPro" id="IPR000399">
    <property type="entry name" value="TPP-bd_CS"/>
</dbReference>
<evidence type="ECO:0000256" key="1">
    <source>
        <dbReference type="ARBA" id="ARBA00007812"/>
    </source>
</evidence>
<feature type="binding site" evidence="3">
    <location>
        <begin position="281"/>
        <end position="285"/>
    </location>
    <ligand>
        <name>FAD</name>
        <dbReference type="ChEBI" id="CHEBI:57692"/>
    </ligand>
</feature>
<dbReference type="InterPro" id="IPR012000">
    <property type="entry name" value="Thiamin_PyroP_enz_cen_dom"/>
</dbReference>
<dbReference type="CDD" id="cd07039">
    <property type="entry name" value="TPP_PYR_POX"/>
    <property type="match status" value="1"/>
</dbReference>
<dbReference type="GO" id="GO:0008289">
    <property type="term" value="F:lipid binding"/>
    <property type="evidence" value="ECO:0007669"/>
    <property type="project" value="UniProtKB-UniRule"/>
</dbReference>
<feature type="region of interest" description="Membrane-binding domain" evidence="3">
    <location>
        <begin position="540"/>
        <end position="581"/>
    </location>
</feature>
<protein>
    <recommendedName>
        <fullName evidence="3">Pyruvate dehydrogenase [ubiquinone]</fullName>
        <ecNumber evidence="3">1.2.5.1</ecNumber>
    </recommendedName>
    <alternativeName>
        <fullName evidence="3">Pyruvate oxidase</fullName>
        <shortName evidence="3">POX</shortName>
    </alternativeName>
    <alternativeName>
        <fullName evidence="3">Pyruvate:ubiquinone-8 oxidoreductase</fullName>
    </alternativeName>
</protein>
<comment type="cofactor">
    <cofactor evidence="3">
        <name>Mg(2+)</name>
        <dbReference type="ChEBI" id="CHEBI:18420"/>
    </cofactor>
    <text evidence="3">Binds 1 Mg(2+) ion per subunit.</text>
</comment>
<comment type="domain">
    <text evidence="3">Has 4 domains; the Pyr domain which binds the pyrimidine moiety of the thiamine pyrophosphate cofactor, the FAD-binding domain, the PP-binding domain which binds the pyrophosphate portion of thiamine pyrophosphate and the C-terminal membrane binding region. The C-terminus is held closely against the rest of the protein and covers the active site; during activation it unfolds from the rest of the protein and forms an amphipathic helix upon membrane binding, exposing the active site.</text>
</comment>
<dbReference type="OrthoDB" id="4494979at2"/>
<comment type="caution">
    <text evidence="3">Lacks conserved residue(s) required for the propagation of feature annotation.</text>
</comment>
<evidence type="ECO:0000313" key="8">
    <source>
        <dbReference type="EMBL" id="KMO38992.1"/>
    </source>
</evidence>
<dbReference type="Pfam" id="PF02775">
    <property type="entry name" value="TPP_enzyme_C"/>
    <property type="match status" value="1"/>
</dbReference>
<name>A0A0J6SZE4_9HYPH</name>
<keyword evidence="3" id="KW-0547">Nucleotide-binding</keyword>
<feature type="binding site" evidence="3">
    <location>
        <begin position="258"/>
        <end position="261"/>
    </location>
    <ligand>
        <name>FAD</name>
        <dbReference type="ChEBI" id="CHEBI:57692"/>
    </ligand>
</feature>
<sequence length="581" mass="61899">MPSRTVADLCIETLEHAGVARVYGVVGDSLNGLTEAIRARGKNPGKIRWVHVRHEEVAAFAASAESQVTGGLAVCAGSCGPGHLHLINGLYDAHRTRTPVLAIAAHIPSAEIGTGYFQATHPEALFRECSHYCELVSDPSQLPYVLEIAIRTAVSQGGVSVVVIPGDVALKEAPERALAAPATLTPKPPIVLPPASEIDALADLLQGSETVTLFCGRGCAGARDQVIRLAETLKAPVVHALGGKEHVEHDNPYDVGMTGLIGFSSGYAAMESCDALLLLGTDFPYRQFYPDNARIAQIDIRPENLGRRCRLDLGLVGDVGVTIAGLLTRLEPRTDRRHLDRCLAHYAKAREGLDDLATGKPGRTPIHPQYLTRLVSEAAAPDAVFTADVGTPTIWAARYLTMTEDRRLIGSWTHGSMANAMAHAIGIQAAQPGRQVIALAGDGGFTMLMGDLLTLVQEKLPVKVVVVNNGTLGFVEMEMKAAGYLETGVALQNPDFSAIARAAGLHGRRVEDPGDLEGAIAEMLAHDGPALLDVVTNRQELAMPPRIQAEQVKGFSLYVMRAVMNGRGDEILDLAASNLIR</sequence>
<comment type="caution">
    <text evidence="8">The sequence shown here is derived from an EMBL/GenBank/DDBJ whole genome shotgun (WGS) entry which is preliminary data.</text>
</comment>
<dbReference type="PANTHER" id="PTHR42981:SF2">
    <property type="entry name" value="PYRUVATE DEHYDROGENASE [UBIQUINONE]"/>
    <property type="match status" value="1"/>
</dbReference>
<feature type="binding site" evidence="3">
    <location>
        <position position="442"/>
    </location>
    <ligand>
        <name>Mg(2+)</name>
        <dbReference type="ChEBI" id="CHEBI:18420"/>
    </ligand>
</feature>
<feature type="site" description="Moves into active site upon enzyme activation, plays a role in electron transfer" evidence="3">
    <location>
        <position position="474"/>
    </location>
</feature>
<dbReference type="Pfam" id="PF02776">
    <property type="entry name" value="TPP_enzyme_N"/>
    <property type="match status" value="1"/>
</dbReference>
<dbReference type="InterPro" id="IPR047212">
    <property type="entry name" value="TPP_POXB-like"/>
</dbReference>
<dbReference type="SUPFAM" id="SSF52467">
    <property type="entry name" value="DHS-like NAD/FAD-binding domain"/>
    <property type="match status" value="1"/>
</dbReference>
<feature type="domain" description="Thiamine pyrophosphate enzyme N-terminal TPP-binding" evidence="7">
    <location>
        <begin position="5"/>
        <end position="119"/>
    </location>
</feature>
<proteinExistence type="inferred from homology"/>
<dbReference type="GO" id="GO:0052737">
    <property type="term" value="F:pyruvate dehydrogenase (quinone) activity"/>
    <property type="evidence" value="ECO:0007669"/>
    <property type="project" value="UniProtKB-UniRule"/>
</dbReference>
<keyword evidence="3" id="KW-0472">Membrane</keyword>
<feature type="region of interest" description="FAD-binding domain" evidence="3">
    <location>
        <begin position="190"/>
        <end position="341"/>
    </location>
</feature>
<keyword evidence="3" id="KW-0460">Magnesium</keyword>
<dbReference type="Gene3D" id="3.40.50.970">
    <property type="match status" value="2"/>
</dbReference>
<feature type="binding site" evidence="3">
    <location>
        <position position="469"/>
    </location>
    <ligand>
        <name>Mg(2+)</name>
        <dbReference type="ChEBI" id="CHEBI:18420"/>
    </ligand>
</feature>
<dbReference type="EMBL" id="LABX01000038">
    <property type="protein sequence ID" value="KMO38992.1"/>
    <property type="molecule type" value="Genomic_DNA"/>
</dbReference>
<dbReference type="GO" id="GO:0050660">
    <property type="term" value="F:flavin adenine dinucleotide binding"/>
    <property type="evidence" value="ECO:0007669"/>
    <property type="project" value="UniProtKB-UniRule"/>
</dbReference>
<evidence type="ECO:0000259" key="5">
    <source>
        <dbReference type="Pfam" id="PF00205"/>
    </source>
</evidence>
<dbReference type="PATRIC" id="fig|270351.6.peg.5342"/>
<comment type="cofactor">
    <cofactor evidence="3">
        <name>thiamine diphosphate</name>
        <dbReference type="ChEBI" id="CHEBI:58937"/>
    </cofactor>
    <text evidence="3">Binds 1 thiamine pyrophosphate per subunit.</text>
</comment>
<dbReference type="Proteomes" id="UP000035929">
    <property type="component" value="Unassembled WGS sequence"/>
</dbReference>
<dbReference type="InterPro" id="IPR047210">
    <property type="entry name" value="TPP_PYR_POXB-like"/>
</dbReference>
<comment type="similarity">
    <text evidence="1 3 4">Belongs to the TPP enzyme family.</text>
</comment>